<dbReference type="SUPFAM" id="SSF55021">
    <property type="entry name" value="ACT-like"/>
    <property type="match status" value="1"/>
</dbReference>
<accession>A0AAQ3QDR5</accession>
<protein>
    <recommendedName>
        <fullName evidence="1">ACT domain-containing protein</fullName>
    </recommendedName>
</protein>
<reference evidence="2 3" key="1">
    <citation type="submission" date="2023-10" db="EMBL/GenBank/DDBJ databases">
        <title>Chromosome-scale genome assembly provides insights into flower coloration mechanisms of Canna indica.</title>
        <authorList>
            <person name="Li C."/>
        </authorList>
    </citation>
    <scope>NUCLEOTIDE SEQUENCE [LARGE SCALE GENOMIC DNA]</scope>
    <source>
        <tissue evidence="2">Flower</tissue>
    </source>
</reference>
<dbReference type="PROSITE" id="PS51671">
    <property type="entry name" value="ACT"/>
    <property type="match status" value="1"/>
</dbReference>
<dbReference type="InterPro" id="IPR045865">
    <property type="entry name" value="ACT-like_dom_sf"/>
</dbReference>
<evidence type="ECO:0000313" key="3">
    <source>
        <dbReference type="Proteomes" id="UP001327560"/>
    </source>
</evidence>
<dbReference type="Gene3D" id="3.30.70.260">
    <property type="match status" value="1"/>
</dbReference>
<evidence type="ECO:0000259" key="1">
    <source>
        <dbReference type="PROSITE" id="PS51671"/>
    </source>
</evidence>
<proteinExistence type="predicted"/>
<dbReference type="Proteomes" id="UP001327560">
    <property type="component" value="Chromosome 5"/>
</dbReference>
<dbReference type="AlphaFoldDB" id="A0AAQ3QDR5"/>
<sequence>MQGLRLKITTTDRAGLLADVTRVLRENGFLLTRMECATRGERVVGTFYVLDYASDSGEVDPKRVNAVRKEFGESVTVKVSDRGAVEGCGVVATKASMSPVGGGRSASSLGSLLWSHLGRLSGNFESTKSNSKS</sequence>
<feature type="domain" description="ACT" evidence="1">
    <location>
        <begin position="5"/>
        <end position="82"/>
    </location>
</feature>
<gene>
    <name evidence="2" type="ORF">Cni_G15892</name>
</gene>
<organism evidence="2 3">
    <name type="scientific">Canna indica</name>
    <name type="common">Indian-shot</name>
    <dbReference type="NCBI Taxonomy" id="4628"/>
    <lineage>
        <taxon>Eukaryota</taxon>
        <taxon>Viridiplantae</taxon>
        <taxon>Streptophyta</taxon>
        <taxon>Embryophyta</taxon>
        <taxon>Tracheophyta</taxon>
        <taxon>Spermatophyta</taxon>
        <taxon>Magnoliopsida</taxon>
        <taxon>Liliopsida</taxon>
        <taxon>Zingiberales</taxon>
        <taxon>Cannaceae</taxon>
        <taxon>Canna</taxon>
    </lineage>
</organism>
<dbReference type="EMBL" id="CP136894">
    <property type="protein sequence ID" value="WOL07154.1"/>
    <property type="molecule type" value="Genomic_DNA"/>
</dbReference>
<evidence type="ECO:0000313" key="2">
    <source>
        <dbReference type="EMBL" id="WOL07154.1"/>
    </source>
</evidence>
<name>A0AAQ3QDR5_9LILI</name>
<dbReference type="InterPro" id="IPR002912">
    <property type="entry name" value="ACT_dom"/>
</dbReference>
<keyword evidence="3" id="KW-1185">Reference proteome</keyword>